<accession>A0A316VMR9</accession>
<keyword evidence="1" id="KW-0732">Signal</keyword>
<dbReference type="Proteomes" id="UP000245771">
    <property type="component" value="Unassembled WGS sequence"/>
</dbReference>
<dbReference type="GeneID" id="37023904"/>
<keyword evidence="3" id="KW-1185">Reference proteome</keyword>
<proteinExistence type="predicted"/>
<dbReference type="RefSeq" id="XP_025358896.1">
    <property type="nucleotide sequence ID" value="XM_025502123.1"/>
</dbReference>
<reference evidence="2 3" key="1">
    <citation type="journal article" date="2018" name="Mol. Biol. Evol.">
        <title>Broad Genomic Sampling Reveals a Smut Pathogenic Ancestry of the Fungal Clade Ustilaginomycotina.</title>
        <authorList>
            <person name="Kijpornyongpan T."/>
            <person name="Mondo S.J."/>
            <person name="Barry K."/>
            <person name="Sandor L."/>
            <person name="Lee J."/>
            <person name="Lipzen A."/>
            <person name="Pangilinan J."/>
            <person name="LaButti K."/>
            <person name="Hainaut M."/>
            <person name="Henrissat B."/>
            <person name="Grigoriev I.V."/>
            <person name="Spatafora J.W."/>
            <person name="Aime M.C."/>
        </authorList>
    </citation>
    <scope>NUCLEOTIDE SEQUENCE [LARGE SCALE GENOMIC DNA]</scope>
    <source>
        <strain evidence="2 3">MCA 3882</strain>
    </source>
</reference>
<sequence>MANHTNYLAITALIFALSFIFAHASPAPISIRASKSNNNQTSVPIPYKADGLNCTVSTDPVSTATLIDCQALLASNGTALRKTFVNKETCAYISDKGYERAASSRVVGCHGNCCLSYAYPANTNPEKVNVTAQQVIPRAEKLLKCGANAGSGHISARELYKDGTGLCLLQGNSTCGCFDDLLWTPDGAPVDDPEKRS</sequence>
<feature type="signal peptide" evidence="1">
    <location>
        <begin position="1"/>
        <end position="24"/>
    </location>
</feature>
<evidence type="ECO:0000256" key="1">
    <source>
        <dbReference type="SAM" id="SignalP"/>
    </source>
</evidence>
<protein>
    <recommendedName>
        <fullName evidence="4">Cyanovirin-N domain-containing protein</fullName>
    </recommendedName>
</protein>
<dbReference type="EMBL" id="KZ819602">
    <property type="protein sequence ID" value="PWN38594.1"/>
    <property type="molecule type" value="Genomic_DNA"/>
</dbReference>
<organism evidence="2 3">
    <name type="scientific">Meira miltonrushii</name>
    <dbReference type="NCBI Taxonomy" id="1280837"/>
    <lineage>
        <taxon>Eukaryota</taxon>
        <taxon>Fungi</taxon>
        <taxon>Dikarya</taxon>
        <taxon>Basidiomycota</taxon>
        <taxon>Ustilaginomycotina</taxon>
        <taxon>Exobasidiomycetes</taxon>
        <taxon>Exobasidiales</taxon>
        <taxon>Brachybasidiaceae</taxon>
        <taxon>Meira</taxon>
    </lineage>
</organism>
<dbReference type="InParanoid" id="A0A316VMR9"/>
<evidence type="ECO:0000313" key="2">
    <source>
        <dbReference type="EMBL" id="PWN38594.1"/>
    </source>
</evidence>
<evidence type="ECO:0008006" key="4">
    <source>
        <dbReference type="Google" id="ProtNLM"/>
    </source>
</evidence>
<gene>
    <name evidence="2" type="ORF">FA14DRAFT_28178</name>
</gene>
<feature type="chain" id="PRO_5016448718" description="Cyanovirin-N domain-containing protein" evidence="1">
    <location>
        <begin position="25"/>
        <end position="197"/>
    </location>
</feature>
<name>A0A316VMR9_9BASI</name>
<dbReference type="AlphaFoldDB" id="A0A316VMR9"/>
<evidence type="ECO:0000313" key="3">
    <source>
        <dbReference type="Proteomes" id="UP000245771"/>
    </source>
</evidence>